<dbReference type="GeneID" id="111461699"/>
<dbReference type="GO" id="GO:0009507">
    <property type="term" value="C:chloroplast"/>
    <property type="evidence" value="ECO:0007669"/>
    <property type="project" value="TreeGrafter"/>
</dbReference>
<gene>
    <name evidence="3" type="primary">LOC111461699</name>
</gene>
<protein>
    <submittedName>
        <fullName evidence="3">Uncharacterized protein LOC111461699 isoform X1</fullName>
    </submittedName>
</protein>
<reference evidence="3" key="1">
    <citation type="submission" date="2025-08" db="UniProtKB">
        <authorList>
            <consortium name="RefSeq"/>
        </authorList>
    </citation>
    <scope>IDENTIFICATION</scope>
    <source>
        <tissue evidence="3">Young leaves</tissue>
    </source>
</reference>
<organism evidence="2 3">
    <name type="scientific">Cucurbita moschata</name>
    <name type="common">Winter crookneck squash</name>
    <name type="synonym">Cucurbita pepo var. moschata</name>
    <dbReference type="NCBI Taxonomy" id="3662"/>
    <lineage>
        <taxon>Eukaryota</taxon>
        <taxon>Viridiplantae</taxon>
        <taxon>Streptophyta</taxon>
        <taxon>Embryophyta</taxon>
        <taxon>Tracheophyta</taxon>
        <taxon>Spermatophyta</taxon>
        <taxon>Magnoliopsida</taxon>
        <taxon>eudicotyledons</taxon>
        <taxon>Gunneridae</taxon>
        <taxon>Pentapetalae</taxon>
        <taxon>rosids</taxon>
        <taxon>fabids</taxon>
        <taxon>Cucurbitales</taxon>
        <taxon>Cucurbitaceae</taxon>
        <taxon>Cucurbiteae</taxon>
        <taxon>Cucurbita</taxon>
    </lineage>
</organism>
<proteinExistence type="predicted"/>
<keyword evidence="1" id="KW-0472">Membrane</keyword>
<feature type="transmembrane region" description="Helical" evidence="1">
    <location>
        <begin position="268"/>
        <end position="291"/>
    </location>
</feature>
<dbReference type="AlphaFoldDB" id="A0A6J1H9C7"/>
<dbReference type="RefSeq" id="XP_022961081.1">
    <property type="nucleotide sequence ID" value="XM_023105313.1"/>
</dbReference>
<dbReference type="PANTHER" id="PTHR36802">
    <property type="entry name" value="OS02G0815400 PROTEIN"/>
    <property type="match status" value="1"/>
</dbReference>
<evidence type="ECO:0000313" key="2">
    <source>
        <dbReference type="Proteomes" id="UP000504609"/>
    </source>
</evidence>
<dbReference type="KEGG" id="cmos:111461699"/>
<keyword evidence="1" id="KW-1133">Transmembrane helix</keyword>
<name>A0A6J1H9C7_CUCMO</name>
<sequence>MASLHLLQPLTFLSSHSAPLSSQCSHPIRFKPSFAPKPLSPKPLTLSFALAESDSAKSLEPDPQVLLQELADSFDLSRDYFEKLPRDLRLDLNDAAFDLSNGPVIDECGQEMGEILLNLSRAWEVADTSTSHTLVSKLPSLVQSLTENYKSGLGKRLISAGRRFQSMGQYGQGELQKIAKAMNTTGKLLSASSAPKVAEQPKDETRMFKFGELQVELTADKANIGAAIGVVFGVISWQLGQGVQSIPESSLQYANDNALLLAKSLRGALLAVSYSSAVLSAFTAVGLVLLARQLKSKEEIWNNNLISQSNWFIYPSGIILEHFTFKNKVPFMNIVGGHGHVCSKYVVCNRMSDVSVMLV</sequence>
<evidence type="ECO:0000256" key="1">
    <source>
        <dbReference type="SAM" id="Phobius"/>
    </source>
</evidence>
<evidence type="ECO:0000313" key="3">
    <source>
        <dbReference type="RefSeq" id="XP_022961081.1"/>
    </source>
</evidence>
<dbReference type="Proteomes" id="UP000504609">
    <property type="component" value="Unplaced"/>
</dbReference>
<keyword evidence="2" id="KW-1185">Reference proteome</keyword>
<accession>A0A6J1H9C7</accession>
<dbReference type="PANTHER" id="PTHR36802:SF1">
    <property type="entry name" value="OS02G0815400 PROTEIN"/>
    <property type="match status" value="1"/>
</dbReference>
<keyword evidence="1" id="KW-0812">Transmembrane</keyword>